<dbReference type="Proteomes" id="UP001444661">
    <property type="component" value="Unassembled WGS sequence"/>
</dbReference>
<evidence type="ECO:0000313" key="2">
    <source>
        <dbReference type="Proteomes" id="UP001444661"/>
    </source>
</evidence>
<gene>
    <name evidence="1" type="ORF">PG993_005930</name>
</gene>
<comment type="caution">
    <text evidence="1">The sequence shown here is derived from an EMBL/GenBank/DDBJ whole genome shotgun (WGS) entry which is preliminary data.</text>
</comment>
<protein>
    <submittedName>
        <fullName evidence="1">Uncharacterized protein</fullName>
    </submittedName>
</protein>
<organism evidence="1 2">
    <name type="scientific">Apiospora rasikravindrae</name>
    <dbReference type="NCBI Taxonomy" id="990691"/>
    <lineage>
        <taxon>Eukaryota</taxon>
        <taxon>Fungi</taxon>
        <taxon>Dikarya</taxon>
        <taxon>Ascomycota</taxon>
        <taxon>Pezizomycotina</taxon>
        <taxon>Sordariomycetes</taxon>
        <taxon>Xylariomycetidae</taxon>
        <taxon>Amphisphaeriales</taxon>
        <taxon>Apiosporaceae</taxon>
        <taxon>Apiospora</taxon>
    </lineage>
</organism>
<keyword evidence="2" id="KW-1185">Reference proteome</keyword>
<sequence length="222" mass="23129">MADSLLFPTELLAHASASHGLLVILTKYGSKGGHVRILRRCGPRSRVGLSRTSSRAGGRDDVIAFVVVGPGAGSGGARAKRQDGLRLRRGNGRDIITVIFDVVLVSVGLGASGAARASDYTTLGTGRTREGRTGSSRVDGRNDFSAVALLLHVVGILLLEVGVDVLHFLVADRVGLLDAPSAAFDNGRRQDDAFGAGPVPLLGFAESNPVLSKNAFISHIAR</sequence>
<reference evidence="1 2" key="1">
    <citation type="submission" date="2023-01" db="EMBL/GenBank/DDBJ databases">
        <title>Analysis of 21 Apiospora genomes using comparative genomics revels a genus with tremendous synthesis potential of carbohydrate active enzymes and secondary metabolites.</title>
        <authorList>
            <person name="Sorensen T."/>
        </authorList>
    </citation>
    <scope>NUCLEOTIDE SEQUENCE [LARGE SCALE GENOMIC DNA]</scope>
    <source>
        <strain evidence="1 2">CBS 33761</strain>
    </source>
</reference>
<name>A0ABR1TA55_9PEZI</name>
<dbReference type="EMBL" id="JAQQWK010000004">
    <property type="protein sequence ID" value="KAK8043500.1"/>
    <property type="molecule type" value="Genomic_DNA"/>
</dbReference>
<accession>A0ABR1TA55</accession>
<evidence type="ECO:0000313" key="1">
    <source>
        <dbReference type="EMBL" id="KAK8043500.1"/>
    </source>
</evidence>
<proteinExistence type="predicted"/>